<dbReference type="AlphaFoldDB" id="A0A8H8S5H1"/>
<evidence type="ECO:0000259" key="5">
    <source>
        <dbReference type="Pfam" id="PF24589"/>
    </source>
</evidence>
<feature type="region of interest" description="Disordered" evidence="1">
    <location>
        <begin position="344"/>
        <end position="447"/>
    </location>
</feature>
<accession>A0A8H8S5H1</accession>
<dbReference type="InterPro" id="IPR056032">
    <property type="entry name" value="DUF7613"/>
</dbReference>
<dbReference type="InterPro" id="IPR056031">
    <property type="entry name" value="DUF7612"/>
</dbReference>
<dbReference type="EMBL" id="QGMI01000115">
    <property type="protein sequence ID" value="TVY47003.1"/>
    <property type="molecule type" value="Genomic_DNA"/>
</dbReference>
<proteinExistence type="predicted"/>
<feature type="region of interest" description="Disordered" evidence="1">
    <location>
        <begin position="147"/>
        <end position="179"/>
    </location>
</feature>
<comment type="caution">
    <text evidence="6">The sequence shown here is derived from an EMBL/GenBank/DDBJ whole genome shotgun (WGS) entry which is preliminary data.</text>
</comment>
<evidence type="ECO:0000259" key="2">
    <source>
        <dbReference type="Pfam" id="PF24586"/>
    </source>
</evidence>
<protein>
    <submittedName>
        <fullName evidence="6">Uncharacterized protein</fullName>
    </submittedName>
</protein>
<reference evidence="6 7" key="1">
    <citation type="submission" date="2018-05" db="EMBL/GenBank/DDBJ databases">
        <title>Genome sequencing and assembly of the regulated plant pathogen Lachnellula willkommii and related sister species for the development of diagnostic species identification markers.</title>
        <authorList>
            <person name="Giroux E."/>
            <person name="Bilodeau G."/>
        </authorList>
    </citation>
    <scope>NUCLEOTIDE SEQUENCE [LARGE SCALE GENOMIC DNA]</scope>
    <source>
        <strain evidence="6 7">CBS 160.35</strain>
    </source>
</reference>
<feature type="domain" description="DUF7611" evidence="2">
    <location>
        <begin position="604"/>
        <end position="756"/>
    </location>
</feature>
<dbReference type="Pfam" id="PF24589">
    <property type="entry name" value="DUF7614"/>
    <property type="match status" value="1"/>
</dbReference>
<dbReference type="Pfam" id="PF24588">
    <property type="entry name" value="DUF7613"/>
    <property type="match status" value="1"/>
</dbReference>
<feature type="domain" description="DUF7613" evidence="4">
    <location>
        <begin position="893"/>
        <end position="1043"/>
    </location>
</feature>
<dbReference type="Pfam" id="PF24586">
    <property type="entry name" value="DUF7611"/>
    <property type="match status" value="1"/>
</dbReference>
<feature type="non-terminal residue" evidence="6">
    <location>
        <position position="1194"/>
    </location>
</feature>
<dbReference type="InterPro" id="IPR056033">
    <property type="entry name" value="DUF7614"/>
</dbReference>
<feature type="compositionally biased region" description="Polar residues" evidence="1">
    <location>
        <begin position="363"/>
        <end position="419"/>
    </location>
</feature>
<feature type="domain" description="DUF7612" evidence="3">
    <location>
        <begin position="758"/>
        <end position="889"/>
    </location>
</feature>
<dbReference type="Pfam" id="PF24587">
    <property type="entry name" value="DUF7612"/>
    <property type="match status" value="1"/>
</dbReference>
<organism evidence="6 7">
    <name type="scientific">Lachnellula occidentalis</name>
    <dbReference type="NCBI Taxonomy" id="215460"/>
    <lineage>
        <taxon>Eukaryota</taxon>
        <taxon>Fungi</taxon>
        <taxon>Dikarya</taxon>
        <taxon>Ascomycota</taxon>
        <taxon>Pezizomycotina</taxon>
        <taxon>Leotiomycetes</taxon>
        <taxon>Helotiales</taxon>
        <taxon>Lachnaceae</taxon>
        <taxon>Lachnellula</taxon>
    </lineage>
</organism>
<evidence type="ECO:0000259" key="4">
    <source>
        <dbReference type="Pfam" id="PF24588"/>
    </source>
</evidence>
<name>A0A8H8S5H1_9HELO</name>
<evidence type="ECO:0000259" key="3">
    <source>
        <dbReference type="Pfam" id="PF24587"/>
    </source>
</evidence>
<feature type="domain" description="DUF7614" evidence="5">
    <location>
        <begin position="1049"/>
        <end position="1180"/>
    </location>
</feature>
<dbReference type="InterPro" id="IPR056030">
    <property type="entry name" value="DUF7611"/>
</dbReference>
<feature type="region of interest" description="Disordered" evidence="1">
    <location>
        <begin position="305"/>
        <end position="328"/>
    </location>
</feature>
<sequence>IRIGVGVGAAIALLSPFALPSSSFDFLRSFESFRHTRRAAMMDEQTSSGRENVHKYKSKFMGKLFKEKKQANDADVEVNAFLHGSSDKLHMMQVEGPPNPPSLPPIDTNRELNAFLRGSPDKLHMMPAEGPPNPPSLSRIDTNSARRWPTAAEVQSVGRATRARPSSPKPSRKGKGLSVRFAKEHPAIIGHGGDEAISPVAEIGARRSQTQPALHQPPPDQACPPDYMPNATGGPGNTQDFRPGPMRRTQTGFESIPEQRSFAETSARTSLITTEDDYSNNVSTKTEPYSSTSFAARARAEMQAAEGKALHAARSPGVDHPPSRGLEPEITPQLRELSMNTMRNSTMSVSPGLPDQLVPGRPQTPTDSQKSASISDSPIVLSRTSTAQASLRSPANSITESPVPLSRTSTLQTTPNPTSLMDYPPTLSRTPTIGGSKSSSCTDSPFTLSRTPTMHSAVLAIGDEALQDFSRRIAHLYTLFRLAAESVKPISTCSLEESVRAALWWFLKGRVNLETTARERPKSPQAQQANAFVRQQSYSDLGKALWIIESVGDQVSDLRSRTDGSDIYVVAILNSHQNVLSGLRKLTMSMKRNDLLPQEHAMLPQGLDNTIWVRNEGNRSLVASQRHTLAIVVSDALPLGDSSWNFCYGRIFVQGILEEEAASQSYRTPLLVSMIRGVKERELKAMITSQDGSLQLCIQEDSNLGPTWDDVSWQSKSNSLKVELPRGFVLRLQCSEQDYRFIWGSYDYQTKIHESLIQRRGEELIFDSVLKNFKYIDENPDSRFPKDILPNCQLRVFEKMFVDKAATGVRTMHRGFRVALNTSPQTKTLRGIDQDLPPKRPIQFNFLRGDDGQPALDLKIHNPKSNYKVVFGFNDASERAQLHTLLTGTALRDGEEVVAAGVIKAFSIAGHSFTATNPTCLKILDWQSFRIFNEFDGDLESTNAVLSDHLRVVLDFKTGSLTDRINVAPGELQFRLDVKISKELKLLRQPQEDMTISVTESQVSRELPHELVELLGLVEKSPSTRTYLFPGLQELHLFQAALTGFVVLYDGMATSFNISRRRMVVPIYKKWDAASTRLQVVRREKVIQLVAFFENFNHGDCMNFPLKSTDVFETTSKGGKHSLKIVDAKFAMPKTRGDEEGSVGHQFVCLDMPEYPGEHDDITIVFDTDSERDKFVQALPAPSKMASRMQSVRR</sequence>
<keyword evidence="7" id="KW-1185">Reference proteome</keyword>
<evidence type="ECO:0000256" key="1">
    <source>
        <dbReference type="SAM" id="MobiDB-lite"/>
    </source>
</evidence>
<dbReference type="OrthoDB" id="4356615at2759"/>
<feature type="non-terminal residue" evidence="6">
    <location>
        <position position="1"/>
    </location>
</feature>
<evidence type="ECO:0000313" key="7">
    <source>
        <dbReference type="Proteomes" id="UP000443090"/>
    </source>
</evidence>
<feature type="compositionally biased region" description="Polar residues" evidence="1">
    <location>
        <begin position="427"/>
        <end position="447"/>
    </location>
</feature>
<evidence type="ECO:0000313" key="6">
    <source>
        <dbReference type="EMBL" id="TVY47003.1"/>
    </source>
</evidence>
<gene>
    <name evidence="6" type="ORF">LOCC1_G003136</name>
</gene>
<dbReference type="Proteomes" id="UP000443090">
    <property type="component" value="Unassembled WGS sequence"/>
</dbReference>